<dbReference type="InterPro" id="IPR000023">
    <property type="entry name" value="Phosphofructokinase_dom"/>
</dbReference>
<evidence type="ECO:0000259" key="9">
    <source>
        <dbReference type="Pfam" id="PF00365"/>
    </source>
</evidence>
<organism evidence="10 11">
    <name type="scientific">Siculibacillus lacustris</name>
    <dbReference type="NCBI Taxonomy" id="1549641"/>
    <lineage>
        <taxon>Bacteria</taxon>
        <taxon>Pseudomonadati</taxon>
        <taxon>Pseudomonadota</taxon>
        <taxon>Alphaproteobacteria</taxon>
        <taxon>Hyphomicrobiales</taxon>
        <taxon>Ancalomicrobiaceae</taxon>
        <taxon>Siculibacillus</taxon>
    </lineage>
</organism>
<dbReference type="Pfam" id="PF00365">
    <property type="entry name" value="PFK"/>
    <property type="match status" value="1"/>
</dbReference>
<comment type="cofactor">
    <cofactor evidence="1 8">
        <name>Mg(2+)</name>
        <dbReference type="ChEBI" id="CHEBI:18420"/>
    </cofactor>
</comment>
<dbReference type="PANTHER" id="PTHR45770">
    <property type="entry name" value="ATP-DEPENDENT 6-PHOSPHOFRUCTOKINASE 1"/>
    <property type="match status" value="1"/>
</dbReference>
<dbReference type="Gene3D" id="3.40.50.450">
    <property type="match status" value="1"/>
</dbReference>
<keyword evidence="8" id="KW-0963">Cytoplasm</keyword>
<feature type="binding site" evidence="8">
    <location>
        <position position="13"/>
    </location>
    <ligand>
        <name>diphosphate</name>
        <dbReference type="ChEBI" id="CHEBI:33019"/>
    </ligand>
</feature>
<comment type="subunit">
    <text evidence="8">Homodimer.</text>
</comment>
<comment type="function">
    <text evidence="2 8">Catalyzes the phosphorylation of D-fructose 6-phosphate, the first committing step of glycolysis. Uses inorganic phosphate (PPi) as phosphoryl donor instead of ATP like common ATP-dependent phosphofructokinases (ATP-PFKs), which renders the reaction reversible, and can thus function both in glycolysis and gluconeogenesis. Consistently, PPi-PFK can replace the enzymes of both the forward (ATP-PFK) and reverse (fructose-bisphosphatase (FBPase)) reactions.</text>
</comment>
<feature type="active site" description="Proton acceptor" evidence="8">
    <location>
        <position position="138"/>
    </location>
</feature>
<dbReference type="GO" id="GO:0003872">
    <property type="term" value="F:6-phosphofructokinase activity"/>
    <property type="evidence" value="ECO:0007669"/>
    <property type="project" value="UniProtKB-UniRule"/>
</dbReference>
<dbReference type="Proteomes" id="UP000292781">
    <property type="component" value="Unassembled WGS sequence"/>
</dbReference>
<dbReference type="InterPro" id="IPR022953">
    <property type="entry name" value="ATP_PFK"/>
</dbReference>
<dbReference type="UniPathway" id="UPA00109">
    <property type="reaction ID" value="UER00182"/>
</dbReference>
<accession>A0A4Q9VRN3</accession>
<comment type="subcellular location">
    <subcellularLocation>
        <location evidence="8">Cytoplasm</location>
    </subcellularLocation>
</comment>
<evidence type="ECO:0000256" key="6">
    <source>
        <dbReference type="ARBA" id="ARBA00022842"/>
    </source>
</evidence>
<dbReference type="InterPro" id="IPR035966">
    <property type="entry name" value="PKF_sf"/>
</dbReference>
<keyword evidence="11" id="KW-1185">Reference proteome</keyword>
<feature type="site" description="Important for catalytic activity; stabilizes the transition state when the phosphoryl donor is PPi" evidence="8">
    <location>
        <position position="135"/>
    </location>
</feature>
<feature type="binding site" evidence="8">
    <location>
        <begin position="136"/>
        <end position="138"/>
    </location>
    <ligand>
        <name>substrate</name>
    </ligand>
</feature>
<dbReference type="EMBL" id="SJFN01000011">
    <property type="protein sequence ID" value="TBW38432.1"/>
    <property type="molecule type" value="Genomic_DNA"/>
</dbReference>
<dbReference type="PRINTS" id="PR00476">
    <property type="entry name" value="PHFRCTKINASE"/>
</dbReference>
<evidence type="ECO:0000313" key="10">
    <source>
        <dbReference type="EMBL" id="TBW38432.1"/>
    </source>
</evidence>
<comment type="similarity">
    <text evidence="8">Belongs to the phosphofructokinase type A (PFKA) family. PPi-dependent PFK group II subfamily. Clade 'B2' sub-subfamily.</text>
</comment>
<comment type="pathway">
    <text evidence="8">Carbohydrate degradation; glycolysis; D-glyceraldehyde 3-phosphate and glycerone phosphate from D-glucose: step 3/4.</text>
</comment>
<dbReference type="SUPFAM" id="SSF53784">
    <property type="entry name" value="Phosphofructokinase"/>
    <property type="match status" value="1"/>
</dbReference>
<keyword evidence="8" id="KW-0324">Glycolysis</keyword>
<comment type="activity regulation">
    <text evidence="8">Non-allosteric.</text>
</comment>
<feature type="domain" description="Phosphofructokinase" evidence="9">
    <location>
        <begin position="5"/>
        <end position="318"/>
    </location>
</feature>
<dbReference type="InterPro" id="IPR050929">
    <property type="entry name" value="PFKA"/>
</dbReference>
<dbReference type="RefSeq" id="WP_131308610.1">
    <property type="nucleotide sequence ID" value="NZ_SJFN01000011.1"/>
</dbReference>
<comment type="catalytic activity">
    <reaction evidence="7 8">
        <text>beta-D-fructose 6-phosphate + diphosphate = beta-D-fructose 1,6-bisphosphate + phosphate + H(+)</text>
        <dbReference type="Rhea" id="RHEA:13613"/>
        <dbReference type="ChEBI" id="CHEBI:15378"/>
        <dbReference type="ChEBI" id="CHEBI:32966"/>
        <dbReference type="ChEBI" id="CHEBI:33019"/>
        <dbReference type="ChEBI" id="CHEBI:43474"/>
        <dbReference type="ChEBI" id="CHEBI:57634"/>
        <dbReference type="EC" id="2.7.1.90"/>
    </reaction>
</comment>
<feature type="binding site" evidence="8">
    <location>
        <begin position="180"/>
        <end position="182"/>
    </location>
    <ligand>
        <name>substrate</name>
    </ligand>
</feature>
<comment type="caution">
    <text evidence="10">The sequence shown here is derived from an EMBL/GenBank/DDBJ whole genome shotgun (WGS) entry which is preliminary data.</text>
</comment>
<proteinExistence type="inferred from homology"/>
<dbReference type="InterPro" id="IPR011404">
    <property type="entry name" value="PPi-PFK"/>
</dbReference>
<dbReference type="GO" id="GO:0046872">
    <property type="term" value="F:metal ion binding"/>
    <property type="evidence" value="ECO:0007669"/>
    <property type="project" value="UniProtKB-KW"/>
</dbReference>
<evidence type="ECO:0000256" key="8">
    <source>
        <dbReference type="HAMAP-Rule" id="MF_01978"/>
    </source>
</evidence>
<dbReference type="EC" id="2.7.1.90" evidence="8"/>
<evidence type="ECO:0000256" key="7">
    <source>
        <dbReference type="ARBA" id="ARBA00048072"/>
    </source>
</evidence>
<evidence type="ECO:0000256" key="1">
    <source>
        <dbReference type="ARBA" id="ARBA00001946"/>
    </source>
</evidence>
<keyword evidence="4 8" id="KW-0479">Metal-binding</keyword>
<dbReference type="AlphaFoldDB" id="A0A4Q9VRN3"/>
<dbReference type="HAMAP" id="MF_01978">
    <property type="entry name" value="Phosphofructokinase_II_B2"/>
    <property type="match status" value="1"/>
</dbReference>
<reference evidence="10 11" key="1">
    <citation type="submission" date="2019-02" db="EMBL/GenBank/DDBJ databases">
        <title>Siculibacillus lacustris gen. nov., sp. nov., a new rosette-forming bacterium isolated from a freshwater crater lake (Lake St. Ana, Romania).</title>
        <authorList>
            <person name="Felfoldi T."/>
            <person name="Marton Z."/>
            <person name="Szabo A."/>
            <person name="Mentes A."/>
            <person name="Boka K."/>
            <person name="Marialigeti K."/>
            <person name="Mathe I."/>
            <person name="Koncz M."/>
            <person name="Schumann P."/>
            <person name="Toth E."/>
        </authorList>
    </citation>
    <scope>NUCLEOTIDE SEQUENCE [LARGE SCALE GENOMIC DNA]</scope>
    <source>
        <strain evidence="10 11">SA-279</strain>
    </source>
</reference>
<evidence type="ECO:0000256" key="3">
    <source>
        <dbReference type="ARBA" id="ARBA00022679"/>
    </source>
</evidence>
<name>A0A4Q9VRN3_9HYPH</name>
<keyword evidence="6 8" id="KW-0460">Magnesium</keyword>
<feature type="binding site" evidence="8">
    <location>
        <position position="108"/>
    </location>
    <ligand>
        <name>Mg(2+)</name>
        <dbReference type="ChEBI" id="CHEBI:18420"/>
        <note>catalytic</note>
    </ligand>
</feature>
<feature type="binding site" evidence="8">
    <location>
        <begin position="292"/>
        <end position="295"/>
    </location>
    <ligand>
        <name>substrate</name>
    </ligand>
</feature>
<gene>
    <name evidence="8" type="primary">pfp</name>
    <name evidence="10" type="ORF">EYW49_09175</name>
</gene>
<keyword evidence="5 8" id="KW-0418">Kinase</keyword>
<evidence type="ECO:0000313" key="11">
    <source>
        <dbReference type="Proteomes" id="UP000292781"/>
    </source>
</evidence>
<feature type="binding site" evidence="8">
    <location>
        <position position="237"/>
    </location>
    <ligand>
        <name>substrate</name>
    </ligand>
</feature>
<comment type="caution">
    <text evidence="8">Lacks conserved residue(s) required for the propagation of feature annotation.</text>
</comment>
<dbReference type="Gene3D" id="3.40.50.460">
    <property type="entry name" value="Phosphofructokinase domain"/>
    <property type="match status" value="1"/>
</dbReference>
<sequence length="416" mass="44931">MSYNKILVSLGGGPTAVINQSIVGVVLEARKCHQIDQIYGSMRGARGIIDEDFSDLTSETRQNLELVANTPSSALGATRDRPDHKYCMEMLRVIKAHEIGGFYYIGGNESTETVEIIAREARRTNYDLCCIHIPKTIDNDIACNDHTPGFPSAARFVAQAFMSVNLESRALPGVRLVVVMGRNAGFLTAASALGKKYPDDGPHLIYLPERPFVLDDFLAEVRSIHAEKGRCVVAISEGIRDAAGRSIVEDLAARAVAAGGHPAAPGTLADLLAHEVRSQLGIAEVSGLTLGYAQRSFVGCVSDVDQHEAREVGEKAVQYGVRGRLDGSVTIRRRGFYSVDYGLVPLADVGGRTRTMDDAFIAPSNTGVTDAFRFYLRPLLGSGMPDMYLLRPNRVPKREAAAAPTQDTAPAPRLCS</sequence>
<dbReference type="OrthoDB" id="9802503at2"/>
<keyword evidence="3 8" id="KW-0808">Transferase</keyword>
<dbReference type="GO" id="GO:0047334">
    <property type="term" value="F:diphosphate-fructose-6-phosphate 1-phosphotransferase activity"/>
    <property type="evidence" value="ECO:0007669"/>
    <property type="project" value="UniProtKB-EC"/>
</dbReference>
<evidence type="ECO:0000256" key="4">
    <source>
        <dbReference type="ARBA" id="ARBA00022723"/>
    </source>
</evidence>
<dbReference type="GO" id="GO:0005737">
    <property type="term" value="C:cytoplasm"/>
    <property type="evidence" value="ECO:0007669"/>
    <property type="project" value="UniProtKB-SubCell"/>
</dbReference>
<dbReference type="PIRSF" id="PIRSF036483">
    <property type="entry name" value="PFK_XF0274"/>
    <property type="match status" value="1"/>
</dbReference>
<dbReference type="GO" id="GO:0006002">
    <property type="term" value="P:fructose 6-phosphate metabolic process"/>
    <property type="evidence" value="ECO:0007669"/>
    <property type="project" value="InterPro"/>
</dbReference>
<protein>
    <recommendedName>
        <fullName evidence="8">Pyrophosphate--fructose 6-phosphate 1-phosphotransferase</fullName>
        <ecNumber evidence="8">2.7.1.90</ecNumber>
    </recommendedName>
    <alternativeName>
        <fullName evidence="8">6-phosphofructokinase, pyrophosphate dependent</fullName>
    </alternativeName>
    <alternativeName>
        <fullName evidence="8">PPi-dependent phosphofructokinase</fullName>
        <shortName evidence="8">PPi-PFK</shortName>
    </alternativeName>
    <alternativeName>
        <fullName evidence="8">Pyrophosphate-dependent 6-phosphofructose-1-kinase</fullName>
    </alternativeName>
</protein>
<evidence type="ECO:0000256" key="2">
    <source>
        <dbReference type="ARBA" id="ARBA00003138"/>
    </source>
</evidence>
<dbReference type="NCBIfam" id="NF010675">
    <property type="entry name" value="PRK14072.1"/>
    <property type="match status" value="1"/>
</dbReference>
<evidence type="ECO:0000256" key="5">
    <source>
        <dbReference type="ARBA" id="ARBA00022777"/>
    </source>
</evidence>